<dbReference type="InterPro" id="IPR000182">
    <property type="entry name" value="GNAT_dom"/>
</dbReference>
<dbReference type="PANTHER" id="PTHR43610:SF1">
    <property type="entry name" value="N-ACETYLTRANSFERASE DOMAIN-CONTAINING PROTEIN"/>
    <property type="match status" value="1"/>
</dbReference>
<name>A0A6L5QNX9_9BURK</name>
<feature type="domain" description="N-acetyltransferase" evidence="1">
    <location>
        <begin position="15"/>
        <end position="151"/>
    </location>
</feature>
<sequence>MNTLLPTTLELHGVRLEPLGAHHADGLRAAAADGELWTLRVTSVPAPDEVDAYIRKAIAQRPTRLAFAVIDSASGTLVGTTSYHDIVADIGRLEIGYTWYAKSRQRSHVNTTCKLLLMTHAFETVGAALVGLRTDNFNHASQAAIERLGAKKDGVLRHHALRRDGTVRDTVMYSITAGEWPEIKAHLRYQLARHGTV</sequence>
<dbReference type="EMBL" id="WKJM01000033">
    <property type="protein sequence ID" value="MRX11409.1"/>
    <property type="molecule type" value="Genomic_DNA"/>
</dbReference>
<comment type="caution">
    <text evidence="2">The sequence shown here is derived from an EMBL/GenBank/DDBJ whole genome shotgun (WGS) entry which is preliminary data.</text>
</comment>
<keyword evidence="2" id="KW-0808">Transferase</keyword>
<dbReference type="PANTHER" id="PTHR43610">
    <property type="entry name" value="BLL6696 PROTEIN"/>
    <property type="match status" value="1"/>
</dbReference>
<gene>
    <name evidence="2" type="ORF">GJ697_26650</name>
</gene>
<evidence type="ECO:0000313" key="3">
    <source>
        <dbReference type="Proteomes" id="UP000481037"/>
    </source>
</evidence>
<dbReference type="SUPFAM" id="SSF55729">
    <property type="entry name" value="Acyl-CoA N-acyltransferases (Nat)"/>
    <property type="match status" value="1"/>
</dbReference>
<proteinExistence type="predicted"/>
<reference evidence="2 3" key="1">
    <citation type="submission" date="2019-11" db="EMBL/GenBank/DDBJ databases">
        <title>Novel species isolated from a subtropical stream in China.</title>
        <authorList>
            <person name="Lu H."/>
        </authorList>
    </citation>
    <scope>NUCLEOTIDE SEQUENCE [LARGE SCALE GENOMIC DNA]</scope>
    <source>
        <strain evidence="2 3">FT25W</strain>
    </source>
</reference>
<evidence type="ECO:0000313" key="2">
    <source>
        <dbReference type="EMBL" id="MRX11409.1"/>
    </source>
</evidence>
<dbReference type="Proteomes" id="UP000481037">
    <property type="component" value="Unassembled WGS sequence"/>
</dbReference>
<protein>
    <submittedName>
        <fullName evidence="2">GNAT family N-acetyltransferase</fullName>
    </submittedName>
</protein>
<dbReference type="RefSeq" id="WP_154369687.1">
    <property type="nucleotide sequence ID" value="NZ_WKJM01000033.1"/>
</dbReference>
<dbReference type="Pfam" id="PF13302">
    <property type="entry name" value="Acetyltransf_3"/>
    <property type="match status" value="1"/>
</dbReference>
<accession>A0A6L5QNX9</accession>
<evidence type="ECO:0000259" key="1">
    <source>
        <dbReference type="Pfam" id="PF13302"/>
    </source>
</evidence>
<dbReference type="InterPro" id="IPR016181">
    <property type="entry name" value="Acyl_CoA_acyltransferase"/>
</dbReference>
<dbReference type="Gene3D" id="3.40.630.30">
    <property type="match status" value="1"/>
</dbReference>
<organism evidence="2 3">
    <name type="scientific">Duganella alba</name>
    <dbReference type="NCBI Taxonomy" id="2666081"/>
    <lineage>
        <taxon>Bacteria</taxon>
        <taxon>Pseudomonadati</taxon>
        <taxon>Pseudomonadota</taxon>
        <taxon>Betaproteobacteria</taxon>
        <taxon>Burkholderiales</taxon>
        <taxon>Oxalobacteraceae</taxon>
        <taxon>Telluria group</taxon>
        <taxon>Duganella</taxon>
    </lineage>
</organism>
<dbReference type="AlphaFoldDB" id="A0A6L5QNX9"/>
<dbReference type="GO" id="GO:0016747">
    <property type="term" value="F:acyltransferase activity, transferring groups other than amino-acyl groups"/>
    <property type="evidence" value="ECO:0007669"/>
    <property type="project" value="InterPro"/>
</dbReference>
<keyword evidence="3" id="KW-1185">Reference proteome</keyword>